<keyword evidence="5" id="KW-0676">Redox-active center</keyword>
<dbReference type="EMBL" id="JAATVY010000035">
    <property type="protein sequence ID" value="NJC73715.1"/>
    <property type="molecule type" value="Genomic_DNA"/>
</dbReference>
<dbReference type="SUPFAM" id="SSF52833">
    <property type="entry name" value="Thioredoxin-like"/>
    <property type="match status" value="1"/>
</dbReference>
<evidence type="ECO:0000256" key="6">
    <source>
        <dbReference type="SAM" id="Phobius"/>
    </source>
</evidence>
<evidence type="ECO:0000256" key="4">
    <source>
        <dbReference type="ARBA" id="ARBA00023157"/>
    </source>
</evidence>
<evidence type="ECO:0000256" key="1">
    <source>
        <dbReference type="ARBA" id="ARBA00005791"/>
    </source>
</evidence>
<keyword evidence="9" id="KW-1185">Reference proteome</keyword>
<dbReference type="InterPro" id="IPR012336">
    <property type="entry name" value="Thioredoxin-like_fold"/>
</dbReference>
<dbReference type="Proteomes" id="UP000722989">
    <property type="component" value="Unassembled WGS sequence"/>
</dbReference>
<keyword evidence="6" id="KW-0472">Membrane</keyword>
<gene>
    <name evidence="8" type="ORF">HC031_28935</name>
</gene>
<evidence type="ECO:0000313" key="9">
    <source>
        <dbReference type="Proteomes" id="UP000722989"/>
    </source>
</evidence>
<proteinExistence type="inferred from homology"/>
<dbReference type="CDD" id="cd02972">
    <property type="entry name" value="DsbA_family"/>
    <property type="match status" value="1"/>
</dbReference>
<dbReference type="InterPro" id="IPR036249">
    <property type="entry name" value="Thioredoxin-like_sf"/>
</dbReference>
<name>A0ABX0Y8F9_9ACTN</name>
<organism evidence="8 9">
    <name type="scientific">Planosporangium thailandense</name>
    <dbReference type="NCBI Taxonomy" id="765197"/>
    <lineage>
        <taxon>Bacteria</taxon>
        <taxon>Bacillati</taxon>
        <taxon>Actinomycetota</taxon>
        <taxon>Actinomycetes</taxon>
        <taxon>Micromonosporales</taxon>
        <taxon>Micromonosporaceae</taxon>
        <taxon>Planosporangium</taxon>
    </lineage>
</organism>
<evidence type="ECO:0000313" key="8">
    <source>
        <dbReference type="EMBL" id="NJC73715.1"/>
    </source>
</evidence>
<reference evidence="8 9" key="1">
    <citation type="submission" date="2020-03" db="EMBL/GenBank/DDBJ databases">
        <title>WGS of the type strain of Planosporangium spp.</title>
        <authorList>
            <person name="Thawai C."/>
        </authorList>
    </citation>
    <scope>NUCLEOTIDE SEQUENCE [LARGE SCALE GENOMIC DNA]</scope>
    <source>
        <strain evidence="8 9">TBRC 5610</strain>
    </source>
</reference>
<dbReference type="RefSeq" id="WP_167928620.1">
    <property type="nucleotide sequence ID" value="NZ_JAATVY010000035.1"/>
</dbReference>
<keyword evidence="4" id="KW-1015">Disulfide bond</keyword>
<dbReference type="PANTHER" id="PTHR13887:SF14">
    <property type="entry name" value="DISULFIDE BOND FORMATION PROTEIN D"/>
    <property type="match status" value="1"/>
</dbReference>
<feature type="domain" description="Thioredoxin-like fold" evidence="7">
    <location>
        <begin position="75"/>
        <end position="233"/>
    </location>
</feature>
<keyword evidence="6" id="KW-0812">Transmembrane</keyword>
<evidence type="ECO:0000259" key="7">
    <source>
        <dbReference type="Pfam" id="PF13462"/>
    </source>
</evidence>
<keyword evidence="6" id="KW-1133">Transmembrane helix</keyword>
<evidence type="ECO:0000256" key="3">
    <source>
        <dbReference type="ARBA" id="ARBA00023002"/>
    </source>
</evidence>
<sequence length="235" mass="25433">MSSRVNKKEAARVVREQIARERARARRMWVSIGVVAVLVIAGFIGFGVYQSQRSSSYATPPHATANADGLVVGSGPKTVEVYLDFMCPVCNRFEQESGTGLNQMVSDKKIKLVYHPLAFLDRNSTTNYSTRSANAFACAASSDKLQPYLQALYANQPQEGGAGLPDDKLIQLGHSAGVSDSAFDKCVRDGTYKSWVQHVTDKAVNRGVTGTPTVYVDGKQIENPTLTNIQQAVGA</sequence>
<comment type="caution">
    <text evidence="8">The sequence shown here is derived from an EMBL/GenBank/DDBJ whole genome shotgun (WGS) entry which is preliminary data.</text>
</comment>
<accession>A0ABX0Y8F9</accession>
<keyword evidence="2" id="KW-0732">Signal</keyword>
<evidence type="ECO:0000256" key="2">
    <source>
        <dbReference type="ARBA" id="ARBA00022729"/>
    </source>
</evidence>
<dbReference type="Gene3D" id="3.40.30.10">
    <property type="entry name" value="Glutaredoxin"/>
    <property type="match status" value="1"/>
</dbReference>
<feature type="transmembrane region" description="Helical" evidence="6">
    <location>
        <begin position="28"/>
        <end position="49"/>
    </location>
</feature>
<dbReference type="PANTHER" id="PTHR13887">
    <property type="entry name" value="GLUTATHIONE S-TRANSFERASE KAPPA"/>
    <property type="match status" value="1"/>
</dbReference>
<dbReference type="Pfam" id="PF13462">
    <property type="entry name" value="Thioredoxin_4"/>
    <property type="match status" value="1"/>
</dbReference>
<comment type="similarity">
    <text evidence="1">Belongs to the thioredoxin family. DsbA subfamily.</text>
</comment>
<protein>
    <submittedName>
        <fullName evidence="8">Thioredoxin domain-containing protein</fullName>
    </submittedName>
</protein>
<keyword evidence="3" id="KW-0560">Oxidoreductase</keyword>
<evidence type="ECO:0000256" key="5">
    <source>
        <dbReference type="ARBA" id="ARBA00023284"/>
    </source>
</evidence>